<dbReference type="PANTHER" id="PTHR37987:SF1">
    <property type="entry name" value="OXO-4-HYDROXY-4-CARBOXY-5-UREIDOIMIDAZOLINE DECARBOXYLASE DOMAIN-CONTAINING PROTEIN"/>
    <property type="match status" value="1"/>
</dbReference>
<keyword evidence="1" id="KW-0659">Purine metabolism</keyword>
<protein>
    <submittedName>
        <fullName evidence="3">OHCU decarboxylase-domain-containing protein</fullName>
    </submittedName>
</protein>
<organism evidence="3 4">
    <name type="scientific">Elsinoe ampelina</name>
    <dbReference type="NCBI Taxonomy" id="302913"/>
    <lineage>
        <taxon>Eukaryota</taxon>
        <taxon>Fungi</taxon>
        <taxon>Dikarya</taxon>
        <taxon>Ascomycota</taxon>
        <taxon>Pezizomycotina</taxon>
        <taxon>Dothideomycetes</taxon>
        <taxon>Dothideomycetidae</taxon>
        <taxon>Myriangiales</taxon>
        <taxon>Elsinoaceae</taxon>
        <taxon>Elsinoe</taxon>
    </lineage>
</organism>
<dbReference type="EMBL" id="ML992503">
    <property type="protein sequence ID" value="KAF2225694.1"/>
    <property type="molecule type" value="Genomic_DNA"/>
</dbReference>
<evidence type="ECO:0000256" key="1">
    <source>
        <dbReference type="ARBA" id="ARBA00022631"/>
    </source>
</evidence>
<proteinExistence type="predicted"/>
<sequence length="213" mass="23485">MRLAKSVRSHFAPFSSLISLPTVPLLDNTSTMASPESATLPPVNELKTLSTESRANVLDLLFEPSQQLHTLTVELLKTQAFESYDDLIASVGVQLTELAESSSKSDTEWLEAILGSHPRLGAKKVESAQSQAEQANLQKGSATEAEQLQKLNEEYETTYPGLKYVVFVNGRDRPTIMEDMRRRIALKDISGERHAAIKAMCEIAADRARKLLG</sequence>
<dbReference type="OrthoDB" id="5398391at2759"/>
<dbReference type="Gene3D" id="1.10.3330.10">
    <property type="entry name" value="Oxo-4-hydroxy-4-carboxy-5-ureidoimidazoline decarboxylase"/>
    <property type="match status" value="1"/>
</dbReference>
<dbReference type="Pfam" id="PF09349">
    <property type="entry name" value="OHCU_decarbox"/>
    <property type="match status" value="1"/>
</dbReference>
<dbReference type="Proteomes" id="UP000799538">
    <property type="component" value="Unassembled WGS sequence"/>
</dbReference>
<dbReference type="InterPro" id="IPR036778">
    <property type="entry name" value="OHCU_decarboxylase_sf"/>
</dbReference>
<feature type="domain" description="Oxo-4-hydroxy-4-carboxy-5-ureidoimidazoline decarboxylase" evidence="2">
    <location>
        <begin position="48"/>
        <end position="209"/>
    </location>
</feature>
<reference evidence="4" key="1">
    <citation type="journal article" date="2020" name="Stud. Mycol.">
        <title>101 Dothideomycetes genomes: A test case for predicting lifestyles and emergence of pathogens.</title>
        <authorList>
            <person name="Haridas S."/>
            <person name="Albert R."/>
            <person name="Binder M."/>
            <person name="Bloem J."/>
            <person name="LaButti K."/>
            <person name="Salamov A."/>
            <person name="Andreopoulos B."/>
            <person name="Baker S."/>
            <person name="Barry K."/>
            <person name="Bills G."/>
            <person name="Bluhm B."/>
            <person name="Cannon C."/>
            <person name="Castanera R."/>
            <person name="Culley D."/>
            <person name="Daum C."/>
            <person name="Ezra D."/>
            <person name="Gonzalez J."/>
            <person name="Henrissat B."/>
            <person name="Kuo A."/>
            <person name="Liang C."/>
            <person name="Lipzen A."/>
            <person name="Lutzoni F."/>
            <person name="Magnuson J."/>
            <person name="Mondo S."/>
            <person name="Nolan M."/>
            <person name="Ohm R."/>
            <person name="Pangilinan J."/>
            <person name="Park H.-J."/>
            <person name="Ramirez L."/>
            <person name="Alfaro M."/>
            <person name="Sun H."/>
            <person name="Tritt A."/>
            <person name="Yoshinaga Y."/>
            <person name="Zwiers L.-H."/>
            <person name="Turgeon B."/>
            <person name="Goodwin S."/>
            <person name="Spatafora J."/>
            <person name="Crous P."/>
            <person name="Grigoriev I."/>
        </authorList>
    </citation>
    <scope>NUCLEOTIDE SEQUENCE [LARGE SCALE GENOMIC DNA]</scope>
    <source>
        <strain evidence="4">CECT 20119</strain>
    </source>
</reference>
<gene>
    <name evidence="3" type="ORF">BDZ85DRAFT_257919</name>
</gene>
<dbReference type="AlphaFoldDB" id="A0A6A6GIW7"/>
<dbReference type="InterPro" id="IPR018020">
    <property type="entry name" value="OHCU_decarboxylase"/>
</dbReference>
<accession>A0A6A6GIW7</accession>
<keyword evidence="4" id="KW-1185">Reference proteome</keyword>
<dbReference type="GO" id="GO:0006144">
    <property type="term" value="P:purine nucleobase metabolic process"/>
    <property type="evidence" value="ECO:0007669"/>
    <property type="project" value="UniProtKB-KW"/>
</dbReference>
<evidence type="ECO:0000313" key="3">
    <source>
        <dbReference type="EMBL" id="KAF2225694.1"/>
    </source>
</evidence>
<dbReference type="PANTHER" id="PTHR37987">
    <property type="entry name" value="CHROMOSOME 9, WHOLE GENOME SHOTGUN SEQUENCE"/>
    <property type="match status" value="1"/>
</dbReference>
<evidence type="ECO:0000313" key="4">
    <source>
        <dbReference type="Proteomes" id="UP000799538"/>
    </source>
</evidence>
<dbReference type="SUPFAM" id="SSF158694">
    <property type="entry name" value="UraD-Like"/>
    <property type="match status" value="1"/>
</dbReference>
<name>A0A6A6GIW7_9PEZI</name>
<evidence type="ECO:0000259" key="2">
    <source>
        <dbReference type="Pfam" id="PF09349"/>
    </source>
</evidence>